<dbReference type="EC" id="2.7.7.7" evidence="1"/>
<evidence type="ECO:0000313" key="1">
    <source>
        <dbReference type="EMBL" id="QUN05093.1"/>
    </source>
</evidence>
<organism evidence="1 2">
    <name type="scientific">Shewanella yunxiaonensis</name>
    <dbReference type="NCBI Taxonomy" id="2829809"/>
    <lineage>
        <taxon>Bacteria</taxon>
        <taxon>Pseudomonadati</taxon>
        <taxon>Pseudomonadota</taxon>
        <taxon>Gammaproteobacteria</taxon>
        <taxon>Alteromonadales</taxon>
        <taxon>Shewanellaceae</taxon>
        <taxon>Shewanella</taxon>
    </lineage>
</organism>
<dbReference type="GO" id="GO:0003887">
    <property type="term" value="F:DNA-directed DNA polymerase activity"/>
    <property type="evidence" value="ECO:0007669"/>
    <property type="project" value="UniProtKB-EC"/>
</dbReference>
<proteinExistence type="predicted"/>
<sequence>MNKFLYAMGVTEWHLRASSDVTDEVFLLADAGQSLLQHPIVATVLALLGIAPEKCRVVAEVATGTNVLWSFGESTAHNATLSTPALASLQSDSEAKRVLWQQLWRHLDNIQ</sequence>
<reference evidence="1 2" key="1">
    <citation type="submission" date="2021-04" db="EMBL/GenBank/DDBJ databases">
        <title>Novel species identification of genus Shewanella.</title>
        <authorList>
            <person name="Liu G."/>
        </authorList>
    </citation>
    <scope>NUCLEOTIDE SEQUENCE [LARGE SCALE GENOMIC DNA]</scope>
    <source>
        <strain evidence="1 2">FJAT-54481</strain>
    </source>
</reference>
<dbReference type="InterPro" id="IPR036654">
    <property type="entry name" value="DNA_pol_III_psi_sf"/>
</dbReference>
<keyword evidence="1" id="KW-0548">Nucleotidyltransferase</keyword>
<accession>A0ABX7YRE2</accession>
<dbReference type="Gene3D" id="3.40.50.10220">
    <property type="entry name" value="DNA polymerase III, psi subunit"/>
    <property type="match status" value="1"/>
</dbReference>
<keyword evidence="1" id="KW-0808">Transferase</keyword>
<dbReference type="Pfam" id="PF03603">
    <property type="entry name" value="DNA_III_psi"/>
    <property type="match status" value="1"/>
</dbReference>
<dbReference type="SUPFAM" id="SSF102220">
    <property type="entry name" value="DNA polymerase III psi subunit"/>
    <property type="match status" value="1"/>
</dbReference>
<keyword evidence="2" id="KW-1185">Reference proteome</keyword>
<dbReference type="Proteomes" id="UP000679575">
    <property type="component" value="Chromosome"/>
</dbReference>
<protein>
    <submittedName>
        <fullName evidence="1">DNA polymerase III subunit psi</fullName>
        <ecNumber evidence="1">2.7.7.7</ecNumber>
    </submittedName>
</protein>
<dbReference type="InterPro" id="IPR004615">
    <property type="entry name" value="DNA_pol_III_psi"/>
</dbReference>
<dbReference type="RefSeq" id="WP_212594143.1">
    <property type="nucleotide sequence ID" value="NZ_CP073587.1"/>
</dbReference>
<gene>
    <name evidence="1" type="ORF">KDN34_12835</name>
</gene>
<name>A0ABX7YRE2_9GAMM</name>
<dbReference type="EMBL" id="CP073587">
    <property type="protein sequence ID" value="QUN05093.1"/>
    <property type="molecule type" value="Genomic_DNA"/>
</dbReference>
<evidence type="ECO:0000313" key="2">
    <source>
        <dbReference type="Proteomes" id="UP000679575"/>
    </source>
</evidence>